<evidence type="ECO:0000259" key="1">
    <source>
        <dbReference type="Pfam" id="PF10531"/>
    </source>
</evidence>
<dbReference type="Gene3D" id="3.10.560.10">
    <property type="entry name" value="Outer membrane lipoprotein wza domain like"/>
    <property type="match status" value="3"/>
</dbReference>
<dbReference type="Proteomes" id="UP000886744">
    <property type="component" value="Unassembled WGS sequence"/>
</dbReference>
<gene>
    <name evidence="2" type="ORF">IAC94_06485</name>
</gene>
<reference evidence="2" key="1">
    <citation type="submission" date="2020-10" db="EMBL/GenBank/DDBJ databases">
        <authorList>
            <person name="Gilroy R."/>
        </authorList>
    </citation>
    <scope>NUCLEOTIDE SEQUENCE</scope>
    <source>
        <strain evidence="2">ChiHjej13B12-12457</strain>
    </source>
</reference>
<organism evidence="2 3">
    <name type="scientific">Candidatus Coprenecus avistercoris</name>
    <dbReference type="NCBI Taxonomy" id="2840730"/>
    <lineage>
        <taxon>Bacteria</taxon>
        <taxon>Pseudomonadati</taxon>
        <taxon>Bacteroidota</taxon>
        <taxon>Bacteroidia</taxon>
        <taxon>Bacteroidales</taxon>
        <taxon>Rikenellaceae</taxon>
        <taxon>Rikenellaceae incertae sedis</taxon>
        <taxon>Candidatus Coprenecus</taxon>
    </lineage>
</organism>
<proteinExistence type="predicted"/>
<comment type="caution">
    <text evidence="2">The sequence shown here is derived from an EMBL/GenBank/DDBJ whole genome shotgun (WGS) entry which is preliminary data.</text>
</comment>
<dbReference type="PANTHER" id="PTHR33619:SF3">
    <property type="entry name" value="POLYSACCHARIDE EXPORT PROTEIN GFCE-RELATED"/>
    <property type="match status" value="1"/>
</dbReference>
<feature type="domain" description="Soluble ligand binding" evidence="1">
    <location>
        <begin position="211"/>
        <end position="252"/>
    </location>
</feature>
<sequence length="315" mass="34264">TRGHLNNPSILPFRPGMTLGDAILLSGGFAIGASRTNIDIARRNILDNSERSDTISVIYNFNLQEDPSALDFELDAFDIISVRPAPSYKPQQGITVNGEVIFPGYYVIESNVVRLSDVIARTGGCTPDAYLEGATVERLLSDEEYDRALQAAKLAMREEGVDSSMIEMPSREERYKIGINMVAALDKPGSYNDIVLQDGDIVNIPKLNNTVKISGAVLYPNTVVYDPTISVNQYIKMAGGYVKGAIKGGKYIVFMNGTASTRGNKNFKPMPGCEIIVPQKDLSQRQRISAAEIVSIASSTTSIATMVISMVNLLK</sequence>
<feature type="non-terminal residue" evidence="2">
    <location>
        <position position="1"/>
    </location>
</feature>
<evidence type="ECO:0000313" key="3">
    <source>
        <dbReference type="Proteomes" id="UP000886744"/>
    </source>
</evidence>
<dbReference type="AlphaFoldDB" id="A0A9D1E1M5"/>
<feature type="domain" description="Soluble ligand binding" evidence="1">
    <location>
        <begin position="94"/>
        <end position="141"/>
    </location>
</feature>
<dbReference type="PANTHER" id="PTHR33619">
    <property type="entry name" value="POLYSACCHARIDE EXPORT PROTEIN GFCE-RELATED"/>
    <property type="match status" value="1"/>
</dbReference>
<dbReference type="GO" id="GO:0015159">
    <property type="term" value="F:polysaccharide transmembrane transporter activity"/>
    <property type="evidence" value="ECO:0007669"/>
    <property type="project" value="InterPro"/>
</dbReference>
<reference evidence="2" key="2">
    <citation type="journal article" date="2021" name="PeerJ">
        <title>Extensive microbial diversity within the chicken gut microbiome revealed by metagenomics and culture.</title>
        <authorList>
            <person name="Gilroy R."/>
            <person name="Ravi A."/>
            <person name="Getino M."/>
            <person name="Pursley I."/>
            <person name="Horton D.L."/>
            <person name="Alikhan N.F."/>
            <person name="Baker D."/>
            <person name="Gharbi K."/>
            <person name="Hall N."/>
            <person name="Watson M."/>
            <person name="Adriaenssens E.M."/>
            <person name="Foster-Nyarko E."/>
            <person name="Jarju S."/>
            <person name="Secka A."/>
            <person name="Antonio M."/>
            <person name="Oren A."/>
            <person name="Chaudhuri R.R."/>
            <person name="La Ragione R."/>
            <person name="Hildebrand F."/>
            <person name="Pallen M.J."/>
        </authorList>
    </citation>
    <scope>NUCLEOTIDE SEQUENCE</scope>
    <source>
        <strain evidence="2">ChiHjej13B12-12457</strain>
    </source>
</reference>
<dbReference type="InterPro" id="IPR019554">
    <property type="entry name" value="Soluble_ligand-bd"/>
</dbReference>
<name>A0A9D1E1M5_9BACT</name>
<dbReference type="InterPro" id="IPR049712">
    <property type="entry name" value="Poly_export"/>
</dbReference>
<accession>A0A9D1E1M5</accession>
<protein>
    <submittedName>
        <fullName evidence="2">SLBB domain-containing protein</fullName>
    </submittedName>
</protein>
<dbReference type="Pfam" id="PF10531">
    <property type="entry name" value="SLBB"/>
    <property type="match status" value="3"/>
</dbReference>
<feature type="domain" description="Soluble ligand binding" evidence="1">
    <location>
        <begin position="3"/>
        <end position="43"/>
    </location>
</feature>
<dbReference type="EMBL" id="DVHI01000079">
    <property type="protein sequence ID" value="HIR63149.1"/>
    <property type="molecule type" value="Genomic_DNA"/>
</dbReference>
<evidence type="ECO:0000313" key="2">
    <source>
        <dbReference type="EMBL" id="HIR63149.1"/>
    </source>
</evidence>